<keyword evidence="6 8" id="KW-1133">Transmembrane helix</keyword>
<proteinExistence type="inferred from homology"/>
<dbReference type="Gene3D" id="1.20.1250.20">
    <property type="entry name" value="MFS general substrate transporter like domains"/>
    <property type="match status" value="2"/>
</dbReference>
<feature type="transmembrane region" description="Helical" evidence="8">
    <location>
        <begin position="341"/>
        <end position="360"/>
    </location>
</feature>
<name>A0ABY5E0Q7_9ACTN</name>
<keyword evidence="3" id="KW-0813">Transport</keyword>
<evidence type="ECO:0000313" key="11">
    <source>
        <dbReference type="Proteomes" id="UP001056035"/>
    </source>
</evidence>
<keyword evidence="4" id="KW-1003">Cell membrane</keyword>
<dbReference type="PROSITE" id="PS50850">
    <property type="entry name" value="MFS"/>
    <property type="match status" value="1"/>
</dbReference>
<evidence type="ECO:0000256" key="3">
    <source>
        <dbReference type="ARBA" id="ARBA00022448"/>
    </source>
</evidence>
<dbReference type="InterPro" id="IPR020846">
    <property type="entry name" value="MFS_dom"/>
</dbReference>
<feature type="transmembrane region" description="Helical" evidence="8">
    <location>
        <begin position="232"/>
        <end position="254"/>
    </location>
</feature>
<feature type="transmembrane region" description="Helical" evidence="8">
    <location>
        <begin position="145"/>
        <end position="167"/>
    </location>
</feature>
<feature type="transmembrane region" description="Helical" evidence="8">
    <location>
        <begin position="112"/>
        <end position="133"/>
    </location>
</feature>
<feature type="transmembrane region" description="Helical" evidence="8">
    <location>
        <begin position="173"/>
        <end position="194"/>
    </location>
</feature>
<comment type="similarity">
    <text evidence="2">Belongs to the major facilitator superfamily. EmrB family.</text>
</comment>
<feature type="transmembrane region" description="Helical" evidence="8">
    <location>
        <begin position="55"/>
        <end position="75"/>
    </location>
</feature>
<dbReference type="NCBIfam" id="TIGR00711">
    <property type="entry name" value="efflux_EmrB"/>
    <property type="match status" value="1"/>
</dbReference>
<keyword evidence="5 8" id="KW-0812">Transmembrane</keyword>
<sequence>MIRRRLASSSPDGLDPEIWRISFVVVLGSIMSILDTTIVNVALRTLSRDLHANVASIQWVVTGYMLALAAVIPLTGWTARRLGAKQVYLATLVLFTSSSALCGLAWSTGSLVVFRVLQGAAGGMLLPIGQLMMAQAAGPQRMGRVMSIVGVPMMLAPIFGPTIGGAIVDHLSWRWIFFVNVPFGIVAVVAALRVLPRSVRAAVDPLDVRGLVLLSTGVPLVTYGLAEVGETGGFTAAKVIVPAVVGAVLVVLFVRHALATRFPLLDVRLYRRPTFAAASFAMFSLGAALMGGMILLPLYWQGVRGESAMHTGLLTAPQGLGMALFMPLSGRLTDRYGGGPLALFGVTVTAVATIPFGLIGPDTSMLGLSVTMFLRGIGMAFAFMPAMAAAFASLDHADLPHATPQLNVLQRIGGSIGTAVLAVVLQRALTGARTPAEAASAYGTAFWVSAGLAAAAILPCVVLLRAERAARHGGPLPPAVDPADAPPVAEVVA</sequence>
<evidence type="ECO:0000256" key="8">
    <source>
        <dbReference type="SAM" id="Phobius"/>
    </source>
</evidence>
<evidence type="ECO:0000313" key="10">
    <source>
        <dbReference type="EMBL" id="UTI66420.1"/>
    </source>
</evidence>
<feature type="transmembrane region" description="Helical" evidence="8">
    <location>
        <begin position="21"/>
        <end position="43"/>
    </location>
</feature>
<evidence type="ECO:0000256" key="4">
    <source>
        <dbReference type="ARBA" id="ARBA00022475"/>
    </source>
</evidence>
<dbReference type="RefSeq" id="WP_254573091.1">
    <property type="nucleotide sequence ID" value="NZ_CP098502.1"/>
</dbReference>
<gene>
    <name evidence="10" type="ORF">NBH00_09465</name>
</gene>
<dbReference type="InterPro" id="IPR004638">
    <property type="entry name" value="EmrB-like"/>
</dbReference>
<dbReference type="CDD" id="cd17503">
    <property type="entry name" value="MFS_LmrB_MDR_like"/>
    <property type="match status" value="1"/>
</dbReference>
<evidence type="ECO:0000256" key="7">
    <source>
        <dbReference type="ARBA" id="ARBA00023136"/>
    </source>
</evidence>
<feature type="transmembrane region" description="Helical" evidence="8">
    <location>
        <begin position="87"/>
        <end position="106"/>
    </location>
</feature>
<feature type="domain" description="Major facilitator superfamily (MFS) profile" evidence="9">
    <location>
        <begin position="21"/>
        <end position="468"/>
    </location>
</feature>
<feature type="transmembrane region" description="Helical" evidence="8">
    <location>
        <begin position="206"/>
        <end position="226"/>
    </location>
</feature>
<dbReference type="PANTHER" id="PTHR42718:SF9">
    <property type="entry name" value="MAJOR FACILITATOR SUPERFAMILY MULTIDRUG TRANSPORTER MFSC"/>
    <property type="match status" value="1"/>
</dbReference>
<reference evidence="10 11" key="1">
    <citation type="submission" date="2022-06" db="EMBL/GenBank/DDBJ databases">
        <title>Paraconexibacter antarcticus.</title>
        <authorList>
            <person name="Kim C.S."/>
        </authorList>
    </citation>
    <scope>NUCLEOTIDE SEQUENCE [LARGE SCALE GENOMIC DNA]</scope>
    <source>
        <strain evidence="10 11">02-257</strain>
    </source>
</reference>
<dbReference type="InterPro" id="IPR036259">
    <property type="entry name" value="MFS_trans_sf"/>
</dbReference>
<dbReference type="Proteomes" id="UP001056035">
    <property type="component" value="Chromosome"/>
</dbReference>
<dbReference type="PANTHER" id="PTHR42718">
    <property type="entry name" value="MAJOR FACILITATOR SUPERFAMILY MULTIDRUG TRANSPORTER MFSC"/>
    <property type="match status" value="1"/>
</dbReference>
<evidence type="ECO:0000256" key="5">
    <source>
        <dbReference type="ARBA" id="ARBA00022692"/>
    </source>
</evidence>
<feature type="transmembrane region" description="Helical" evidence="8">
    <location>
        <begin position="372"/>
        <end position="394"/>
    </location>
</feature>
<dbReference type="EMBL" id="CP098502">
    <property type="protein sequence ID" value="UTI66420.1"/>
    <property type="molecule type" value="Genomic_DNA"/>
</dbReference>
<feature type="transmembrane region" description="Helical" evidence="8">
    <location>
        <begin position="275"/>
        <end position="300"/>
    </location>
</feature>
<evidence type="ECO:0000256" key="6">
    <source>
        <dbReference type="ARBA" id="ARBA00022989"/>
    </source>
</evidence>
<feature type="transmembrane region" description="Helical" evidence="8">
    <location>
        <begin position="445"/>
        <end position="464"/>
    </location>
</feature>
<keyword evidence="11" id="KW-1185">Reference proteome</keyword>
<evidence type="ECO:0000256" key="1">
    <source>
        <dbReference type="ARBA" id="ARBA00004651"/>
    </source>
</evidence>
<keyword evidence="7 8" id="KW-0472">Membrane</keyword>
<comment type="subcellular location">
    <subcellularLocation>
        <location evidence="1">Cell membrane</location>
        <topology evidence="1">Multi-pass membrane protein</topology>
    </subcellularLocation>
</comment>
<dbReference type="Pfam" id="PF07690">
    <property type="entry name" value="MFS_1"/>
    <property type="match status" value="1"/>
</dbReference>
<feature type="transmembrane region" description="Helical" evidence="8">
    <location>
        <begin position="312"/>
        <end position="329"/>
    </location>
</feature>
<accession>A0ABY5E0Q7</accession>
<evidence type="ECO:0000259" key="9">
    <source>
        <dbReference type="PROSITE" id="PS50850"/>
    </source>
</evidence>
<organism evidence="10 11">
    <name type="scientific">Paraconexibacter antarcticus</name>
    <dbReference type="NCBI Taxonomy" id="2949664"/>
    <lineage>
        <taxon>Bacteria</taxon>
        <taxon>Bacillati</taxon>
        <taxon>Actinomycetota</taxon>
        <taxon>Thermoleophilia</taxon>
        <taxon>Solirubrobacterales</taxon>
        <taxon>Paraconexibacteraceae</taxon>
        <taxon>Paraconexibacter</taxon>
    </lineage>
</organism>
<feature type="transmembrane region" description="Helical" evidence="8">
    <location>
        <begin position="406"/>
        <end position="425"/>
    </location>
</feature>
<dbReference type="InterPro" id="IPR011701">
    <property type="entry name" value="MFS"/>
</dbReference>
<evidence type="ECO:0000256" key="2">
    <source>
        <dbReference type="ARBA" id="ARBA00008537"/>
    </source>
</evidence>
<dbReference type="SUPFAM" id="SSF103473">
    <property type="entry name" value="MFS general substrate transporter"/>
    <property type="match status" value="1"/>
</dbReference>
<protein>
    <submittedName>
        <fullName evidence="10">Multidrug efflux MFS transporter</fullName>
    </submittedName>
</protein>